<dbReference type="InterPro" id="IPR051918">
    <property type="entry name" value="STPP_CPPED1"/>
</dbReference>
<accession>R5W351</accession>
<feature type="domain" description="Calcineurin-like phosphoesterase" evidence="1">
    <location>
        <begin position="66"/>
        <end position="238"/>
    </location>
</feature>
<dbReference type="AlphaFoldDB" id="R5W351"/>
<dbReference type="GO" id="GO:0016787">
    <property type="term" value="F:hydrolase activity"/>
    <property type="evidence" value="ECO:0007669"/>
    <property type="project" value="InterPro"/>
</dbReference>
<evidence type="ECO:0000313" key="3">
    <source>
        <dbReference type="Proteomes" id="UP000018372"/>
    </source>
</evidence>
<dbReference type="Proteomes" id="UP000018372">
    <property type="component" value="Unassembled WGS sequence"/>
</dbReference>
<evidence type="ECO:0000259" key="1">
    <source>
        <dbReference type="Pfam" id="PF00149"/>
    </source>
</evidence>
<reference evidence="2" key="1">
    <citation type="submission" date="2012-11" db="EMBL/GenBank/DDBJ databases">
        <title>Dependencies among metagenomic species, viruses, plasmids and units of genetic variation.</title>
        <authorList>
            <person name="Nielsen H.B."/>
            <person name="Almeida M."/>
            <person name="Juncker A.S."/>
            <person name="Rasmussen S."/>
            <person name="Li J."/>
            <person name="Sunagawa S."/>
            <person name="Plichta D."/>
            <person name="Gautier L."/>
            <person name="Le Chatelier E."/>
            <person name="Peletier E."/>
            <person name="Bonde I."/>
            <person name="Nielsen T."/>
            <person name="Manichanh C."/>
            <person name="Arumugam M."/>
            <person name="Batto J."/>
            <person name="Santos M.B.Q.D."/>
            <person name="Blom N."/>
            <person name="Borruel N."/>
            <person name="Burgdorf K.S."/>
            <person name="Boumezbeur F."/>
            <person name="Casellas F."/>
            <person name="Dore J."/>
            <person name="Guarner F."/>
            <person name="Hansen T."/>
            <person name="Hildebrand F."/>
            <person name="Kaas R.S."/>
            <person name="Kennedy S."/>
            <person name="Kristiansen K."/>
            <person name="Kultima J.R."/>
            <person name="Leonard P."/>
            <person name="Levenez F."/>
            <person name="Lund O."/>
            <person name="Moumen B."/>
            <person name="Le Paslier D."/>
            <person name="Pons N."/>
            <person name="Pedersen O."/>
            <person name="Prifti E."/>
            <person name="Qin J."/>
            <person name="Raes J."/>
            <person name="Tap J."/>
            <person name="Tims S."/>
            <person name="Ussery D.W."/>
            <person name="Yamada T."/>
            <person name="MetaHit consortium"/>
            <person name="Renault P."/>
            <person name="Sicheritz-Ponten T."/>
            <person name="Bork P."/>
            <person name="Wang J."/>
            <person name="Brunak S."/>
            <person name="Ehrlich S.D."/>
        </authorList>
    </citation>
    <scope>NUCLEOTIDE SEQUENCE [LARGE SCALE GENOMIC DNA]</scope>
</reference>
<protein>
    <recommendedName>
        <fullName evidence="1">Calcineurin-like phosphoesterase domain-containing protein</fullName>
    </recommendedName>
</protein>
<dbReference type="InterPro" id="IPR004843">
    <property type="entry name" value="Calcineurin-like_PHP"/>
</dbReference>
<dbReference type="SUPFAM" id="SSF56300">
    <property type="entry name" value="Metallo-dependent phosphatases"/>
    <property type="match status" value="1"/>
</dbReference>
<dbReference type="PANTHER" id="PTHR43143">
    <property type="entry name" value="METALLOPHOSPHOESTERASE, CALCINEURIN SUPERFAMILY"/>
    <property type="match status" value="1"/>
</dbReference>
<name>R5W351_9BACT</name>
<dbReference type="Pfam" id="PF00149">
    <property type="entry name" value="Metallophos"/>
    <property type="match status" value="1"/>
</dbReference>
<dbReference type="Gene3D" id="3.60.21.10">
    <property type="match status" value="1"/>
</dbReference>
<evidence type="ECO:0000313" key="2">
    <source>
        <dbReference type="EMBL" id="CCZ87167.1"/>
    </source>
</evidence>
<proteinExistence type="predicted"/>
<sequence length="279" mass="32120">MPTLFTHCHRLRSGFIQVCFCLGVLLLGGCDMIEYHPYDLDIDGETDVNRRNIERIETATYGKEEIRFAVISDTQRWYDETEDAVEALNQRDDLDFVLHTGDMSDFGLKLEFEKQRDILSGLRVPFVCLLGNHDCLATGLDVFRKIFGTEDFAFTAGNVRFLCLNTNALEFDYSSAVPNIQFIRDEGDHVPEGVEKTVVAMHAGPFSEQFNNNIAEYFHYYLKEMPDLQFCVYGHGHNVSVDEFFDDGIKYYECSCAKDRSYLFFTLNSNGYTYEVVNF</sequence>
<comment type="caution">
    <text evidence="2">The sequence shown here is derived from an EMBL/GenBank/DDBJ whole genome shotgun (WGS) entry which is preliminary data.</text>
</comment>
<dbReference type="EMBL" id="CBAT010000124">
    <property type="protein sequence ID" value="CCZ87167.1"/>
    <property type="molecule type" value="Genomic_DNA"/>
</dbReference>
<dbReference type="InterPro" id="IPR029052">
    <property type="entry name" value="Metallo-depent_PP-like"/>
</dbReference>
<gene>
    <name evidence="2" type="ORF">BN536_00165</name>
</gene>
<organism evidence="2 3">
    <name type="scientific">Phocaeicola plebeius CAG:211</name>
    <dbReference type="NCBI Taxonomy" id="1263052"/>
    <lineage>
        <taxon>Bacteria</taxon>
        <taxon>Pseudomonadati</taxon>
        <taxon>Bacteroidota</taxon>
        <taxon>Bacteroidia</taxon>
        <taxon>Bacteroidales</taxon>
        <taxon>Bacteroidaceae</taxon>
        <taxon>Phocaeicola</taxon>
    </lineage>
</organism>
<dbReference type="PANTHER" id="PTHR43143:SF1">
    <property type="entry name" value="SERINE_THREONINE-PROTEIN PHOSPHATASE CPPED1"/>
    <property type="match status" value="1"/>
</dbReference>